<evidence type="ECO:0000313" key="3">
    <source>
        <dbReference type="Proteomes" id="UP001187343"/>
    </source>
</evidence>
<dbReference type="InterPro" id="IPR010394">
    <property type="entry name" value="5-nucleotidase"/>
</dbReference>
<organism evidence="2 3">
    <name type="scientific">Cirrhinus molitorella</name>
    <name type="common">mud carp</name>
    <dbReference type="NCBI Taxonomy" id="172907"/>
    <lineage>
        <taxon>Eukaryota</taxon>
        <taxon>Metazoa</taxon>
        <taxon>Chordata</taxon>
        <taxon>Craniata</taxon>
        <taxon>Vertebrata</taxon>
        <taxon>Euteleostomi</taxon>
        <taxon>Actinopterygii</taxon>
        <taxon>Neopterygii</taxon>
        <taxon>Teleostei</taxon>
        <taxon>Ostariophysi</taxon>
        <taxon>Cypriniformes</taxon>
        <taxon>Cyprinidae</taxon>
        <taxon>Labeoninae</taxon>
        <taxon>Labeonini</taxon>
        <taxon>Cirrhinus</taxon>
    </lineage>
</organism>
<reference evidence="2" key="1">
    <citation type="submission" date="2023-08" db="EMBL/GenBank/DDBJ databases">
        <title>Chromosome-level Genome Assembly of mud carp (Cirrhinus molitorella).</title>
        <authorList>
            <person name="Liu H."/>
        </authorList>
    </citation>
    <scope>NUCLEOTIDE SEQUENCE</scope>
    <source>
        <strain evidence="2">Prfri</strain>
        <tissue evidence="2">Muscle</tissue>
    </source>
</reference>
<dbReference type="GO" id="GO:0005737">
    <property type="term" value="C:cytoplasm"/>
    <property type="evidence" value="ECO:0007669"/>
    <property type="project" value="InterPro"/>
</dbReference>
<sequence length="182" mass="20680">MRVCRDTGKEDKAEEDWSGKLCLRSEVYERDLALTVVNQLLTKLQQAVEEQIRIVLIPTSSQDMDHLHKSIKNYNLNIKVVCGKSLHEHLDEIKPVLFLSTNAQNVREAITAGFGAAVMFQRDNLEHSNDVLCVAFDGDGVLFSDESEKVYKEKDLKAFNQNETENEDKPLKPVRLLSETTC</sequence>
<gene>
    <name evidence="2" type="ORF">Q8A67_011351</name>
</gene>
<dbReference type="Proteomes" id="UP001187343">
    <property type="component" value="Unassembled WGS sequence"/>
</dbReference>
<dbReference type="GO" id="GO:0008253">
    <property type="term" value="F:5'-nucleotidase activity"/>
    <property type="evidence" value="ECO:0007669"/>
    <property type="project" value="InterPro"/>
</dbReference>
<dbReference type="GO" id="GO:0000166">
    <property type="term" value="F:nucleotide binding"/>
    <property type="evidence" value="ECO:0007669"/>
    <property type="project" value="InterPro"/>
</dbReference>
<comment type="caution">
    <text evidence="2">The sequence shown here is derived from an EMBL/GenBank/DDBJ whole genome shotgun (WGS) entry which is preliminary data.</text>
</comment>
<evidence type="ECO:0000313" key="2">
    <source>
        <dbReference type="EMBL" id="KAK2896863.1"/>
    </source>
</evidence>
<dbReference type="Pfam" id="PF06189">
    <property type="entry name" value="5-nucleotidase"/>
    <property type="match status" value="1"/>
</dbReference>
<dbReference type="AlphaFoldDB" id="A0AA88PUR7"/>
<dbReference type="GO" id="GO:0000287">
    <property type="term" value="F:magnesium ion binding"/>
    <property type="evidence" value="ECO:0007669"/>
    <property type="project" value="InterPro"/>
</dbReference>
<keyword evidence="3" id="KW-1185">Reference proteome</keyword>
<feature type="region of interest" description="Disordered" evidence="1">
    <location>
        <begin position="161"/>
        <end position="182"/>
    </location>
</feature>
<dbReference type="GO" id="GO:0009117">
    <property type="term" value="P:nucleotide metabolic process"/>
    <property type="evidence" value="ECO:0007669"/>
    <property type="project" value="InterPro"/>
</dbReference>
<proteinExistence type="predicted"/>
<evidence type="ECO:0000256" key="1">
    <source>
        <dbReference type="SAM" id="MobiDB-lite"/>
    </source>
</evidence>
<dbReference type="PANTHER" id="PTHR31367:SF5">
    <property type="entry name" value="CYTOSOLIC 5'-NUCLEOTIDASE 1A"/>
    <property type="match status" value="1"/>
</dbReference>
<name>A0AA88PUR7_9TELE</name>
<dbReference type="EMBL" id="JAUYZG010000010">
    <property type="protein sequence ID" value="KAK2896863.1"/>
    <property type="molecule type" value="Genomic_DNA"/>
</dbReference>
<dbReference type="PANTHER" id="PTHR31367">
    <property type="entry name" value="CYTOSOLIC 5'-NUCLEOTIDASE 1 FAMILY MEMBER"/>
    <property type="match status" value="1"/>
</dbReference>
<protein>
    <submittedName>
        <fullName evidence="2">Uncharacterized protein</fullName>
    </submittedName>
</protein>
<accession>A0AA88PUR7</accession>